<dbReference type="OrthoDB" id="9812878at2"/>
<feature type="chain" id="PRO_5026274434" description="Lipoprotein" evidence="8">
    <location>
        <begin position="22"/>
        <end position="278"/>
    </location>
</feature>
<dbReference type="NCBIfam" id="TIGR00363">
    <property type="entry name" value="MetQ/NlpA family lipoprotein"/>
    <property type="match status" value="1"/>
</dbReference>
<dbReference type="PROSITE" id="PS51257">
    <property type="entry name" value="PROKAR_LIPOPROTEIN"/>
    <property type="match status" value="1"/>
</dbReference>
<keyword evidence="4" id="KW-0564">Palmitate</keyword>
<dbReference type="SUPFAM" id="SSF53850">
    <property type="entry name" value="Periplasmic binding protein-like II"/>
    <property type="match status" value="1"/>
</dbReference>
<comment type="caution">
    <text evidence="9">The sequence shown here is derived from an EMBL/GenBank/DDBJ whole genome shotgun (WGS) entry which is preliminary data.</text>
</comment>
<dbReference type="Proteomes" id="UP000430564">
    <property type="component" value="Unassembled WGS sequence"/>
</dbReference>
<dbReference type="RefSeq" id="WP_152157715.1">
    <property type="nucleotide sequence ID" value="NZ_WEHX01000009.1"/>
</dbReference>
<organism evidence="9 10">
    <name type="scientific">Sutterella seckii</name>
    <dbReference type="NCBI Taxonomy" id="1944635"/>
    <lineage>
        <taxon>Bacteria</taxon>
        <taxon>Pseudomonadati</taxon>
        <taxon>Pseudomonadota</taxon>
        <taxon>Betaproteobacteria</taxon>
        <taxon>Burkholderiales</taxon>
        <taxon>Sutterellaceae</taxon>
        <taxon>Sutterella</taxon>
    </lineage>
</organism>
<evidence type="ECO:0000256" key="8">
    <source>
        <dbReference type="SAM" id="SignalP"/>
    </source>
</evidence>
<evidence type="ECO:0000256" key="5">
    <source>
        <dbReference type="ARBA" id="ARBA00023288"/>
    </source>
</evidence>
<keyword evidence="2 8" id="KW-0732">Signal</keyword>
<evidence type="ECO:0000313" key="9">
    <source>
        <dbReference type="EMBL" id="KAB7662269.1"/>
    </source>
</evidence>
<feature type="signal peptide" evidence="8">
    <location>
        <begin position="1"/>
        <end position="21"/>
    </location>
</feature>
<evidence type="ECO:0000313" key="10">
    <source>
        <dbReference type="Proteomes" id="UP000430564"/>
    </source>
</evidence>
<evidence type="ECO:0000256" key="6">
    <source>
        <dbReference type="PIRNR" id="PIRNR002854"/>
    </source>
</evidence>
<evidence type="ECO:0000256" key="1">
    <source>
        <dbReference type="ARBA" id="ARBA00004635"/>
    </source>
</evidence>
<dbReference type="PANTHER" id="PTHR30429">
    <property type="entry name" value="D-METHIONINE-BINDING LIPOPROTEIN METQ"/>
    <property type="match status" value="1"/>
</dbReference>
<sequence length="278" mass="29629">MQRRTLIGSTLSILFASALLAGCGDKAGDAAGGAAPEKKEITLGVTAGSSEEIAEQVAIVAAKKGLTIHVKTFGDYIAVDTALAQGDIDLNAFQHEPYLVNFNSKNNTDLVAIAKTYLAPIAGYSKRWKSVNEVPDGATVTVPNDPTNEGRALYELSRLGWIKLKEGVSTTKLTPNDIVANPKGIKLVELEAALLPRSLDDTDVAIINAGYAISAGLNSQKDSIFVESTETSPYVNIIAARKGTEKDPAYLKAVESFRSPEIKAFIEKTYKGSIVPSW</sequence>
<keyword evidence="5 6" id="KW-0449">Lipoprotein</keyword>
<evidence type="ECO:0000256" key="2">
    <source>
        <dbReference type="ARBA" id="ARBA00022729"/>
    </source>
</evidence>
<comment type="subcellular location">
    <subcellularLocation>
        <location evidence="1">Membrane</location>
        <topology evidence="1">Lipid-anchor</topology>
    </subcellularLocation>
</comment>
<proteinExistence type="inferred from homology"/>
<keyword evidence="3" id="KW-0472">Membrane</keyword>
<dbReference type="AlphaFoldDB" id="A0A6I1ETP8"/>
<dbReference type="Pfam" id="PF03180">
    <property type="entry name" value="Lipoprotein_9"/>
    <property type="match status" value="1"/>
</dbReference>
<dbReference type="GO" id="GO:0016020">
    <property type="term" value="C:membrane"/>
    <property type="evidence" value="ECO:0007669"/>
    <property type="project" value="UniProtKB-SubCell"/>
</dbReference>
<gene>
    <name evidence="9" type="ORF">GBM95_02940</name>
</gene>
<dbReference type="PIRSF" id="PIRSF002854">
    <property type="entry name" value="MetQ"/>
    <property type="match status" value="1"/>
</dbReference>
<dbReference type="Gene3D" id="3.40.190.10">
    <property type="entry name" value="Periplasmic binding protein-like II"/>
    <property type="match status" value="2"/>
</dbReference>
<feature type="lipid moiety-binding region" description="S-diacylglycerol cysteine" evidence="7">
    <location>
        <position position="23"/>
    </location>
</feature>
<name>A0A6I1ETP8_9BURK</name>
<accession>A0A6I1ETP8</accession>
<comment type="similarity">
    <text evidence="6">Belongs to the nlpA lipoprotein family.</text>
</comment>
<dbReference type="EMBL" id="WEHX01000009">
    <property type="protein sequence ID" value="KAB7662269.1"/>
    <property type="molecule type" value="Genomic_DNA"/>
</dbReference>
<dbReference type="PANTHER" id="PTHR30429:SF1">
    <property type="entry name" value="D-METHIONINE-BINDING LIPOPROTEIN METQ-RELATED"/>
    <property type="match status" value="1"/>
</dbReference>
<protein>
    <recommendedName>
        <fullName evidence="6">Lipoprotein</fullName>
    </recommendedName>
</protein>
<evidence type="ECO:0000256" key="7">
    <source>
        <dbReference type="PIRSR" id="PIRSR002854-1"/>
    </source>
</evidence>
<reference evidence="9 10" key="1">
    <citation type="submission" date="2019-10" db="EMBL/GenBank/DDBJ databases">
        <title>Genome diversity of Sutterella seckii.</title>
        <authorList>
            <person name="Chaplin A.V."/>
            <person name="Sokolova S.R."/>
            <person name="Mosin K.A."/>
            <person name="Ivanova E.L."/>
            <person name="Kochetkova T.O."/>
            <person name="Goltsov A.Y."/>
            <person name="Trofimov D.Y."/>
            <person name="Efimov B.A."/>
        </authorList>
    </citation>
    <scope>NUCLEOTIDE SEQUENCE [LARGE SCALE GENOMIC DNA]</scope>
    <source>
        <strain evidence="9 10">ASD393</strain>
    </source>
</reference>
<dbReference type="InterPro" id="IPR004872">
    <property type="entry name" value="Lipoprotein_NlpA"/>
</dbReference>
<evidence type="ECO:0000256" key="3">
    <source>
        <dbReference type="ARBA" id="ARBA00023136"/>
    </source>
</evidence>
<evidence type="ECO:0000256" key="4">
    <source>
        <dbReference type="ARBA" id="ARBA00023139"/>
    </source>
</evidence>